<evidence type="ECO:0000256" key="1">
    <source>
        <dbReference type="SAM" id="MobiDB-lite"/>
    </source>
</evidence>
<proteinExistence type="predicted"/>
<feature type="transmembrane region" description="Helical" evidence="2">
    <location>
        <begin position="133"/>
        <end position="153"/>
    </location>
</feature>
<keyword evidence="2" id="KW-0472">Membrane</keyword>
<protein>
    <submittedName>
        <fullName evidence="4">MFS domain-containing protein</fullName>
    </submittedName>
</protein>
<reference evidence="4" key="1">
    <citation type="submission" date="2016-06" db="UniProtKB">
        <authorList>
            <consortium name="WormBaseParasite"/>
        </authorList>
    </citation>
    <scope>IDENTIFICATION</scope>
</reference>
<dbReference type="WBParaSite" id="TCNE_0001975901-mRNA-1">
    <property type="protein sequence ID" value="TCNE_0001975901-mRNA-1"/>
    <property type="gene ID" value="TCNE_0001975901"/>
</dbReference>
<accession>A0A183VG85</accession>
<dbReference type="SUPFAM" id="SSF103473">
    <property type="entry name" value="MFS general substrate transporter"/>
    <property type="match status" value="1"/>
</dbReference>
<feature type="region of interest" description="Disordered" evidence="1">
    <location>
        <begin position="183"/>
        <end position="204"/>
    </location>
</feature>
<dbReference type="Proteomes" id="UP000050794">
    <property type="component" value="Unassembled WGS sequence"/>
</dbReference>
<organism evidence="3 4">
    <name type="scientific">Toxocara canis</name>
    <name type="common">Canine roundworm</name>
    <dbReference type="NCBI Taxonomy" id="6265"/>
    <lineage>
        <taxon>Eukaryota</taxon>
        <taxon>Metazoa</taxon>
        <taxon>Ecdysozoa</taxon>
        <taxon>Nematoda</taxon>
        <taxon>Chromadorea</taxon>
        <taxon>Rhabditida</taxon>
        <taxon>Spirurina</taxon>
        <taxon>Ascaridomorpha</taxon>
        <taxon>Ascaridoidea</taxon>
        <taxon>Toxocaridae</taxon>
        <taxon>Toxocara</taxon>
    </lineage>
</organism>
<dbReference type="AlphaFoldDB" id="A0A183VG85"/>
<feature type="transmembrane region" description="Helical" evidence="2">
    <location>
        <begin position="31"/>
        <end position="52"/>
    </location>
</feature>
<feature type="transmembrane region" description="Helical" evidence="2">
    <location>
        <begin position="98"/>
        <end position="118"/>
    </location>
</feature>
<dbReference type="Gene3D" id="1.20.1250.20">
    <property type="entry name" value="MFS general substrate transporter like domains"/>
    <property type="match status" value="1"/>
</dbReference>
<keyword evidence="2" id="KW-0812">Transmembrane</keyword>
<keyword evidence="3" id="KW-1185">Reference proteome</keyword>
<evidence type="ECO:0000313" key="4">
    <source>
        <dbReference type="WBParaSite" id="TCNE_0001975901-mRNA-1"/>
    </source>
</evidence>
<evidence type="ECO:0000313" key="3">
    <source>
        <dbReference type="Proteomes" id="UP000050794"/>
    </source>
</evidence>
<feature type="transmembrane region" description="Helical" evidence="2">
    <location>
        <begin position="64"/>
        <end position="86"/>
    </location>
</feature>
<evidence type="ECO:0000256" key="2">
    <source>
        <dbReference type="SAM" id="Phobius"/>
    </source>
</evidence>
<dbReference type="InterPro" id="IPR036259">
    <property type="entry name" value="MFS_trans_sf"/>
</dbReference>
<keyword evidence="2" id="KW-1133">Transmembrane helix</keyword>
<name>A0A183VG85_TOXCA</name>
<sequence length="204" mass="22783">LTQCQVSEEVAMKAERVKNRTVLDVLRSKRLCFMMLINGFITIVMSFYYFALSLQSVSLHSNRIIGYTLSGLVEFPSAVVVVPLLARFGRRCISYTSLFICAISVSIAPFIQGVFYLLQRSLNLRSLSPSDLSIFYFTLGALSCAAGVCAFALPETRGMPMPEDFDQVNPGPLLGYFIRRRQNNETDQSSRSASKRYANNDASK</sequence>